<feature type="compositionally biased region" description="Low complexity" evidence="1">
    <location>
        <begin position="219"/>
        <end position="230"/>
    </location>
</feature>
<gene>
    <name evidence="2" type="ORF">PS9374_04572</name>
</gene>
<protein>
    <submittedName>
        <fullName evidence="2">Uncharacterized protein</fullName>
    </submittedName>
</protein>
<proteinExistence type="predicted"/>
<evidence type="ECO:0000256" key="1">
    <source>
        <dbReference type="SAM" id="MobiDB-lite"/>
    </source>
</evidence>
<sequence length="267" mass="28371">MEQYDTAVMADCFASAKNTFNCLIGQLTDPATAALSHDLLEDLVAEQGRELLRRLLQAHLDLRAMRERRATLRARRDAGGAGVIGADEVVRRRLETGHHRQLATMMGTVTVTRCAWRAPGAANLYPADAALSLPAGRHSAGLARLAVREAVHGSFDAAQAAITSRCGPVIGKRQLQEAVVAAAADIDAFYAQQIPLPCTAEELLVLSGARQGRGDAPRRLAAGRPAGGRAPPREVPHPAGLRGEALPQAHGHAGRGLRRRSRTPPAP</sequence>
<dbReference type="AlphaFoldDB" id="A0A171DJ87"/>
<evidence type="ECO:0000313" key="3">
    <source>
        <dbReference type="Proteomes" id="UP000077701"/>
    </source>
</evidence>
<reference evidence="3" key="2">
    <citation type="submission" date="2016-04" db="EMBL/GenBank/DDBJ databases">
        <title>Planomonospora sphaerica JCM9374 whole genome shotgun sequence.</title>
        <authorList>
            <person name="Suzuki T."/>
            <person name="Dohra H."/>
            <person name="Kodani S."/>
        </authorList>
    </citation>
    <scope>NUCLEOTIDE SEQUENCE [LARGE SCALE GENOMIC DNA]</scope>
    <source>
        <strain evidence="3">JCM 9374</strain>
    </source>
</reference>
<dbReference type="EMBL" id="BDCX01000011">
    <property type="protein sequence ID" value="GAT68907.1"/>
    <property type="molecule type" value="Genomic_DNA"/>
</dbReference>
<dbReference type="STRING" id="161355.PS9374_04572"/>
<reference evidence="2 3" key="1">
    <citation type="journal article" date="2016" name="Genome Announc.">
        <title>Draft Genome Sequence of Planomonospora sphaerica JCM9374, a Rare Actinomycete.</title>
        <authorList>
            <person name="Dohra H."/>
            <person name="Suzuki T."/>
            <person name="Inoue Y."/>
            <person name="Kodani S."/>
        </authorList>
    </citation>
    <scope>NUCLEOTIDE SEQUENCE [LARGE SCALE GENOMIC DNA]</scope>
    <source>
        <strain evidence="2 3">JCM 9374</strain>
    </source>
</reference>
<comment type="caution">
    <text evidence="2">The sequence shown here is derived from an EMBL/GenBank/DDBJ whole genome shotgun (WGS) entry which is preliminary data.</text>
</comment>
<organism evidence="2 3">
    <name type="scientific">Planomonospora sphaerica</name>
    <dbReference type="NCBI Taxonomy" id="161355"/>
    <lineage>
        <taxon>Bacteria</taxon>
        <taxon>Bacillati</taxon>
        <taxon>Actinomycetota</taxon>
        <taxon>Actinomycetes</taxon>
        <taxon>Streptosporangiales</taxon>
        <taxon>Streptosporangiaceae</taxon>
        <taxon>Planomonospora</taxon>
    </lineage>
</organism>
<accession>A0A171DJ87</accession>
<name>A0A171DJ87_9ACTN</name>
<keyword evidence="3" id="KW-1185">Reference proteome</keyword>
<dbReference type="Proteomes" id="UP000077701">
    <property type="component" value="Unassembled WGS sequence"/>
</dbReference>
<feature type="compositionally biased region" description="Basic residues" evidence="1">
    <location>
        <begin position="252"/>
        <end position="267"/>
    </location>
</feature>
<feature type="region of interest" description="Disordered" evidence="1">
    <location>
        <begin position="211"/>
        <end position="267"/>
    </location>
</feature>
<evidence type="ECO:0000313" key="2">
    <source>
        <dbReference type="EMBL" id="GAT68907.1"/>
    </source>
</evidence>